<sequence length="80" mass="8932">HTHEIGKEIFALFPGLTPPFSKSWGRPLGKCPSSQDSYKNSGCLEHGSPVFETLWGIPFKLCSSVEGYLPIKMKYPFVET</sequence>
<evidence type="ECO:0000313" key="1">
    <source>
        <dbReference type="EMBL" id="CAB01561.1"/>
    </source>
</evidence>
<proteinExistence type="evidence at transcript level"/>
<dbReference type="EMBL" id="Z78159">
    <property type="protein sequence ID" value="CAB01561.1"/>
    <property type="molecule type" value="mRNA"/>
</dbReference>
<dbReference type="AlphaFoldDB" id="Q62503"/>
<name>Q62503_MOUSE</name>
<protein>
    <submittedName>
        <fullName evidence="1">Unknown protein</fullName>
    </submittedName>
</protein>
<gene>
    <name evidence="1" type="primary">unknown</name>
</gene>
<reference evidence="1" key="1">
    <citation type="journal article" date="1997" name="Genomics">
        <title>Cloning of the genes encoding two murine and human cochlear unconventional type I myosins.</title>
        <authorList>
            <person name="Crozet F."/>
            <person name="El-Amraoui A."/>
            <person name="Blanchard S."/>
            <person name="Lenoir M."/>
            <person name="Ripoll C."/>
            <person name="Vago P."/>
            <person name="Hamel C."/>
            <person name="Fizames C."/>
            <person name="Levi-Acobas F."/>
            <person name="Depetris D."/>
            <person name="Mattei M.-G."/>
            <person name="Weil D."/>
            <person name="Pujol R."/>
            <person name="Petit C."/>
        </authorList>
    </citation>
    <scope>NUCLEOTIDE SEQUENCE</scope>
    <source>
        <tissue evidence="1">Cochlea</tissue>
    </source>
</reference>
<accession>Q62503</accession>
<feature type="non-terminal residue" evidence="1">
    <location>
        <position position="1"/>
    </location>
</feature>
<organism evidence="1">
    <name type="scientific">Mus musculus</name>
    <name type="common">Mouse</name>
    <dbReference type="NCBI Taxonomy" id="10090"/>
    <lineage>
        <taxon>Eukaryota</taxon>
        <taxon>Metazoa</taxon>
        <taxon>Chordata</taxon>
        <taxon>Craniata</taxon>
        <taxon>Vertebrata</taxon>
        <taxon>Euteleostomi</taxon>
        <taxon>Mammalia</taxon>
        <taxon>Eutheria</taxon>
        <taxon>Euarchontoglires</taxon>
        <taxon>Glires</taxon>
        <taxon>Rodentia</taxon>
        <taxon>Myomorpha</taxon>
        <taxon>Muroidea</taxon>
        <taxon>Muridae</taxon>
        <taxon>Murinae</taxon>
        <taxon>Mus</taxon>
        <taxon>Mus</taxon>
    </lineage>
</organism>
<feature type="non-terminal residue" evidence="1">
    <location>
        <position position="80"/>
    </location>
</feature>